<dbReference type="Gene3D" id="3.30.830.10">
    <property type="entry name" value="Metalloenzyme, LuxS/M16 peptidase-like"/>
    <property type="match status" value="2"/>
</dbReference>
<name>A0A430B003_9ENTE</name>
<dbReference type="Pfam" id="PF05193">
    <property type="entry name" value="Peptidase_M16_C"/>
    <property type="match status" value="1"/>
</dbReference>
<dbReference type="EMBL" id="NGKB01000008">
    <property type="protein sequence ID" value="RSU13655.1"/>
    <property type="molecule type" value="Genomic_DNA"/>
</dbReference>
<gene>
    <name evidence="2" type="ORF">CBF28_09205</name>
</gene>
<dbReference type="GO" id="GO:0046872">
    <property type="term" value="F:metal ion binding"/>
    <property type="evidence" value="ECO:0007669"/>
    <property type="project" value="InterPro"/>
</dbReference>
<reference evidence="2 3" key="1">
    <citation type="submission" date="2017-05" db="EMBL/GenBank/DDBJ databases">
        <title>Vagococcus spp. assemblies.</title>
        <authorList>
            <person name="Gulvik C.A."/>
        </authorList>
    </citation>
    <scope>NUCLEOTIDE SEQUENCE [LARGE SCALE GENOMIC DNA]</scope>
    <source>
        <strain evidence="2 3">SS1714</strain>
    </source>
</reference>
<organism evidence="2 3">
    <name type="scientific">Vagococcus carniphilus</name>
    <dbReference type="NCBI Taxonomy" id="218144"/>
    <lineage>
        <taxon>Bacteria</taxon>
        <taxon>Bacillati</taxon>
        <taxon>Bacillota</taxon>
        <taxon>Bacilli</taxon>
        <taxon>Lactobacillales</taxon>
        <taxon>Enterococcaceae</taxon>
        <taxon>Vagococcus</taxon>
    </lineage>
</organism>
<proteinExistence type="predicted"/>
<protein>
    <submittedName>
        <fullName evidence="2">Peptidase M16</fullName>
    </submittedName>
</protein>
<accession>A0A430B003</accession>
<dbReference type="SUPFAM" id="SSF63411">
    <property type="entry name" value="LuxS/MPP-like metallohydrolase"/>
    <property type="match status" value="2"/>
</dbReference>
<dbReference type="InterPro" id="IPR050361">
    <property type="entry name" value="MPP/UQCRC_Complex"/>
</dbReference>
<evidence type="ECO:0000259" key="1">
    <source>
        <dbReference type="Pfam" id="PF05193"/>
    </source>
</evidence>
<dbReference type="InterPro" id="IPR011249">
    <property type="entry name" value="Metalloenz_LuxS/M16"/>
</dbReference>
<keyword evidence="3" id="KW-1185">Reference proteome</keyword>
<dbReference type="NCBIfam" id="NF047422">
    <property type="entry name" value="YfmF_fam"/>
    <property type="match status" value="1"/>
</dbReference>
<dbReference type="PANTHER" id="PTHR11851">
    <property type="entry name" value="METALLOPROTEASE"/>
    <property type="match status" value="1"/>
</dbReference>
<dbReference type="AlphaFoldDB" id="A0A430B003"/>
<dbReference type="InterPro" id="IPR007863">
    <property type="entry name" value="Peptidase_M16_C"/>
</dbReference>
<dbReference type="PANTHER" id="PTHR11851:SF186">
    <property type="entry name" value="INACTIVE METALLOPROTEASE YMFF-RELATED"/>
    <property type="match status" value="1"/>
</dbReference>
<dbReference type="OrthoDB" id="9762085at2"/>
<feature type="domain" description="Peptidase M16 C-terminal" evidence="1">
    <location>
        <begin position="182"/>
        <end position="352"/>
    </location>
</feature>
<dbReference type="Proteomes" id="UP000288028">
    <property type="component" value="Unassembled WGS sequence"/>
</dbReference>
<dbReference type="RefSeq" id="WP_126794468.1">
    <property type="nucleotide sequence ID" value="NZ_CP060720.1"/>
</dbReference>
<comment type="caution">
    <text evidence="2">The sequence shown here is derived from an EMBL/GenBank/DDBJ whole genome shotgun (WGS) entry which is preliminary data.</text>
</comment>
<evidence type="ECO:0000313" key="3">
    <source>
        <dbReference type="Proteomes" id="UP000288028"/>
    </source>
</evidence>
<evidence type="ECO:0000313" key="2">
    <source>
        <dbReference type="EMBL" id="RSU13655.1"/>
    </source>
</evidence>
<sequence length="421" mass="47721">MTFELNKQVNLHVIPTEKYKTVRVLVRFATPLNKVTSSQRSLLASLMETNSLNYPDQVALSKKLSDLYGAGFGIGVSRSGNEHYFTISLNIINDDLVPNGTSVLESSVAFLKEIIFSPNIKDGSFEQDTFNREQANLIEYINSIFDDKQTYAALSLQNLFFSQSSSQRTPSFGDVETIEKETAASLADYYKEMIANDRVDILVIGNVAEGYVERCFKDFGFSDREAFSVPLFYQPPFQNVIQQKTESLPVVQSKLNLAYHCDIFYYDDLYFALMVFNGLFGGFPHSKLFLNVREKHSLAYYASSALEPFRGLVTVQTGIDGNNREKVLRLINEQLKELVKGKVSEEDLHQTKVMLKNQYLLGLDNQRALLEQAYLKVKVPVADISQEEWLGRIDAVTIADIQEVAKSVRLQAVYFMEGERN</sequence>
<dbReference type="GeneID" id="95581987"/>